<dbReference type="PROSITE" id="PS00525">
    <property type="entry name" value="RIBOSOMAL_L6_1"/>
    <property type="match status" value="1"/>
</dbReference>
<evidence type="ECO:0000256" key="6">
    <source>
        <dbReference type="RuleBase" id="RU003870"/>
    </source>
</evidence>
<comment type="function">
    <text evidence="4 6">This protein binds to the 23S rRNA, and is important in its secondary structure. It is located near the subunit interface in the base of the L7/L12 stalk, and near the tRNA binding site of the peptidyltransferase center.</text>
</comment>
<feature type="domain" description="Large ribosomal subunit protein uL6 alpha-beta" evidence="7">
    <location>
        <begin position="11"/>
        <end position="81"/>
    </location>
</feature>
<evidence type="ECO:0000256" key="3">
    <source>
        <dbReference type="ARBA" id="ARBA00023274"/>
    </source>
</evidence>
<evidence type="ECO:0000313" key="9">
    <source>
        <dbReference type="Proteomes" id="UP000230903"/>
    </source>
</evidence>
<evidence type="ECO:0000313" key="8">
    <source>
        <dbReference type="EMBL" id="PIR88104.1"/>
    </source>
</evidence>
<dbReference type="Gene3D" id="3.90.930.12">
    <property type="entry name" value="Ribosomal protein L6, alpha-beta domain"/>
    <property type="match status" value="2"/>
</dbReference>
<dbReference type="PANTHER" id="PTHR11655:SF14">
    <property type="entry name" value="LARGE RIBOSOMAL SUBUNIT PROTEIN UL6M"/>
    <property type="match status" value="1"/>
</dbReference>
<dbReference type="NCBIfam" id="TIGR03654">
    <property type="entry name" value="L6_bact"/>
    <property type="match status" value="1"/>
</dbReference>
<comment type="caution">
    <text evidence="8">The sequence shown here is derived from an EMBL/GenBank/DDBJ whole genome shotgun (WGS) entry which is preliminary data.</text>
</comment>
<dbReference type="InterPro" id="IPR002358">
    <property type="entry name" value="Ribosomal_uL6_CS"/>
</dbReference>
<dbReference type="InterPro" id="IPR019906">
    <property type="entry name" value="Ribosomal_uL6_bac-type"/>
</dbReference>
<gene>
    <name evidence="4 8" type="primary">rplF</name>
    <name evidence="8" type="ORF">COU10_00935</name>
</gene>
<dbReference type="FunFam" id="3.90.930.12:FF:000001">
    <property type="entry name" value="50S ribosomal protein L6"/>
    <property type="match status" value="1"/>
</dbReference>
<feature type="domain" description="Large ribosomal subunit protein uL6 alpha-beta" evidence="7">
    <location>
        <begin position="91"/>
        <end position="164"/>
    </location>
</feature>
<evidence type="ECO:0000259" key="7">
    <source>
        <dbReference type="Pfam" id="PF00347"/>
    </source>
</evidence>
<dbReference type="GO" id="GO:0003735">
    <property type="term" value="F:structural constituent of ribosome"/>
    <property type="evidence" value="ECO:0007669"/>
    <property type="project" value="UniProtKB-UniRule"/>
</dbReference>
<comment type="subunit">
    <text evidence="4">Part of the 50S ribosomal subunit.</text>
</comment>
<dbReference type="SUPFAM" id="SSF56053">
    <property type="entry name" value="Ribosomal protein L6"/>
    <property type="match status" value="2"/>
</dbReference>
<protein>
    <recommendedName>
        <fullName evidence="4">Large ribosomal subunit protein uL6</fullName>
    </recommendedName>
</protein>
<dbReference type="PANTHER" id="PTHR11655">
    <property type="entry name" value="60S/50S RIBOSOMAL PROTEIN L6/L9"/>
    <property type="match status" value="1"/>
</dbReference>
<evidence type="ECO:0000256" key="4">
    <source>
        <dbReference type="HAMAP-Rule" id="MF_01365"/>
    </source>
</evidence>
<dbReference type="GO" id="GO:0002181">
    <property type="term" value="P:cytoplasmic translation"/>
    <property type="evidence" value="ECO:0007669"/>
    <property type="project" value="TreeGrafter"/>
</dbReference>
<reference evidence="9" key="1">
    <citation type="submission" date="2017-09" db="EMBL/GenBank/DDBJ databases">
        <title>Depth-based differentiation of microbial function through sediment-hosted aquifers and enrichment of novel symbionts in the deep terrestrial subsurface.</title>
        <authorList>
            <person name="Probst A.J."/>
            <person name="Ladd B."/>
            <person name="Jarett J.K."/>
            <person name="Geller-Mcgrath D.E."/>
            <person name="Sieber C.M.K."/>
            <person name="Emerson J.B."/>
            <person name="Anantharaman K."/>
            <person name="Thomas B.C."/>
            <person name="Malmstrom R."/>
            <person name="Stieglmeier M."/>
            <person name="Klingl A."/>
            <person name="Woyke T."/>
            <person name="Ryan C.M."/>
            <person name="Banfield J.F."/>
        </authorList>
    </citation>
    <scope>NUCLEOTIDE SEQUENCE [LARGE SCALE GENOMIC DNA]</scope>
</reference>
<keyword evidence="3 4" id="KW-0687">Ribonucleoprotein</keyword>
<dbReference type="GO" id="GO:0019843">
    <property type="term" value="F:rRNA binding"/>
    <property type="evidence" value="ECO:0007669"/>
    <property type="project" value="UniProtKB-UniRule"/>
</dbReference>
<dbReference type="EMBL" id="PFBC01000016">
    <property type="protein sequence ID" value="PIR88104.1"/>
    <property type="molecule type" value="Genomic_DNA"/>
</dbReference>
<dbReference type="Pfam" id="PF00347">
    <property type="entry name" value="Ribosomal_L6"/>
    <property type="match status" value="2"/>
</dbReference>
<proteinExistence type="inferred from homology"/>
<evidence type="ECO:0000256" key="1">
    <source>
        <dbReference type="ARBA" id="ARBA00009356"/>
    </source>
</evidence>
<comment type="similarity">
    <text evidence="1 4 5">Belongs to the universal ribosomal protein uL6 family.</text>
</comment>
<dbReference type="GO" id="GO:0022625">
    <property type="term" value="C:cytosolic large ribosomal subunit"/>
    <property type="evidence" value="ECO:0007669"/>
    <property type="project" value="UniProtKB-UniRule"/>
</dbReference>
<evidence type="ECO:0000256" key="5">
    <source>
        <dbReference type="RuleBase" id="RU003869"/>
    </source>
</evidence>
<dbReference type="InterPro" id="IPR036789">
    <property type="entry name" value="Ribosomal_uL6-like_a/b-dom_sf"/>
</dbReference>
<dbReference type="InterPro" id="IPR020040">
    <property type="entry name" value="Ribosomal_uL6_a/b-dom"/>
</dbReference>
<keyword evidence="2 4" id="KW-0689">Ribosomal protein</keyword>
<keyword evidence="4 6" id="KW-0694">RNA-binding</keyword>
<dbReference type="PRINTS" id="PR00059">
    <property type="entry name" value="RIBOSOMALL6"/>
</dbReference>
<dbReference type="Proteomes" id="UP000230903">
    <property type="component" value="Unassembled WGS sequence"/>
</dbReference>
<organism evidence="8 9">
    <name type="scientific">Candidatus Harrisonbacteria bacterium CG10_big_fil_rev_8_21_14_0_10_45_28</name>
    <dbReference type="NCBI Taxonomy" id="1974586"/>
    <lineage>
        <taxon>Bacteria</taxon>
        <taxon>Candidatus Harrisoniibacteriota</taxon>
    </lineage>
</organism>
<name>A0A2H0UNW4_9BACT</name>
<sequence length="181" mass="19143">MSKIGRRPIEIPKGVTVEVNGHEVKVSGKLGVLTSPILPGVDMKIEDGSIMLTVNNSKPQAIANWGTTAALIKNTIEGVVNGYKKDLEIQGVGLKAALNGKTLVLNLGFSHPVEYVPAEGVEVTVDKGVFMSVSGIDKALVGQAAAEIRAFKKPEPYKGKGIRYVGEKVRRKQGKKVAGAA</sequence>
<dbReference type="HAMAP" id="MF_01365_B">
    <property type="entry name" value="Ribosomal_uL6_B"/>
    <property type="match status" value="1"/>
</dbReference>
<dbReference type="InterPro" id="IPR000702">
    <property type="entry name" value="Ribosomal_uL6-like"/>
</dbReference>
<keyword evidence="4 6" id="KW-0699">rRNA-binding</keyword>
<dbReference type="PIRSF" id="PIRSF002162">
    <property type="entry name" value="Ribosomal_L6"/>
    <property type="match status" value="1"/>
</dbReference>
<accession>A0A2H0UNW4</accession>
<dbReference type="AlphaFoldDB" id="A0A2H0UNW4"/>
<evidence type="ECO:0000256" key="2">
    <source>
        <dbReference type="ARBA" id="ARBA00022980"/>
    </source>
</evidence>